<dbReference type="OMA" id="MFIMARH"/>
<reference evidence="2" key="1">
    <citation type="submission" date="2021-05" db="EMBL/GenBank/DDBJ databases">
        <title>The genome of the haptophyte Pavlova lutheri (Diacronema luteri, Pavlovales) - a model for lipid biosynthesis in eukaryotic algae.</title>
        <authorList>
            <person name="Hulatt C.J."/>
            <person name="Posewitz M.C."/>
        </authorList>
    </citation>
    <scope>NUCLEOTIDE SEQUENCE</scope>
    <source>
        <strain evidence="2">NIVA-4/92</strain>
    </source>
</reference>
<feature type="region of interest" description="Disordered" evidence="1">
    <location>
        <begin position="1294"/>
        <end position="1315"/>
    </location>
</feature>
<feature type="compositionally biased region" description="Acidic residues" evidence="1">
    <location>
        <begin position="851"/>
        <end position="864"/>
    </location>
</feature>
<keyword evidence="3" id="KW-1185">Reference proteome</keyword>
<evidence type="ECO:0000313" key="2">
    <source>
        <dbReference type="EMBL" id="KAG8466847.1"/>
    </source>
</evidence>
<dbReference type="InterPro" id="IPR036452">
    <property type="entry name" value="Ribo_hydro-like"/>
</dbReference>
<feature type="compositionally biased region" description="Basic and acidic residues" evidence="1">
    <location>
        <begin position="777"/>
        <end position="794"/>
    </location>
</feature>
<dbReference type="Proteomes" id="UP000751190">
    <property type="component" value="Unassembled WGS sequence"/>
</dbReference>
<feature type="compositionally biased region" description="Low complexity" evidence="1">
    <location>
        <begin position="421"/>
        <end position="435"/>
    </location>
</feature>
<feature type="region of interest" description="Disordered" evidence="1">
    <location>
        <begin position="366"/>
        <end position="435"/>
    </location>
</feature>
<evidence type="ECO:0000256" key="1">
    <source>
        <dbReference type="SAM" id="MobiDB-lite"/>
    </source>
</evidence>
<proteinExistence type="predicted"/>
<accession>A0A8J5XR21</accession>
<evidence type="ECO:0000313" key="3">
    <source>
        <dbReference type="Proteomes" id="UP000751190"/>
    </source>
</evidence>
<evidence type="ECO:0008006" key="4">
    <source>
        <dbReference type="Google" id="ProtNLM"/>
    </source>
</evidence>
<feature type="region of interest" description="Disordered" evidence="1">
    <location>
        <begin position="848"/>
        <end position="898"/>
    </location>
</feature>
<feature type="region of interest" description="Disordered" evidence="1">
    <location>
        <begin position="753"/>
        <end position="794"/>
    </location>
</feature>
<name>A0A8J5XR21_DIALT</name>
<feature type="compositionally biased region" description="Gly residues" evidence="1">
    <location>
        <begin position="865"/>
        <end position="891"/>
    </location>
</feature>
<organism evidence="2 3">
    <name type="scientific">Diacronema lutheri</name>
    <name type="common">Unicellular marine alga</name>
    <name type="synonym">Monochrysis lutheri</name>
    <dbReference type="NCBI Taxonomy" id="2081491"/>
    <lineage>
        <taxon>Eukaryota</taxon>
        <taxon>Haptista</taxon>
        <taxon>Haptophyta</taxon>
        <taxon>Pavlovophyceae</taxon>
        <taxon>Pavlovales</taxon>
        <taxon>Pavlovaceae</taxon>
        <taxon>Diacronema</taxon>
    </lineage>
</organism>
<gene>
    <name evidence="2" type="ORF">KFE25_008226</name>
</gene>
<dbReference type="OrthoDB" id="202740at2759"/>
<feature type="compositionally biased region" description="Low complexity" evidence="1">
    <location>
        <begin position="765"/>
        <end position="775"/>
    </location>
</feature>
<protein>
    <recommendedName>
        <fullName evidence="4">Inosine/uridine-preferring nucleoside hydrolase domain-containing protein</fullName>
    </recommendedName>
</protein>
<feature type="compositionally biased region" description="Low complexity" evidence="1">
    <location>
        <begin position="1020"/>
        <end position="1051"/>
    </location>
</feature>
<feature type="compositionally biased region" description="Low complexity" evidence="1">
    <location>
        <begin position="1296"/>
        <end position="1305"/>
    </location>
</feature>
<dbReference type="SUPFAM" id="SSF53590">
    <property type="entry name" value="Nucleoside hydrolase"/>
    <property type="match status" value="1"/>
</dbReference>
<dbReference type="Gene3D" id="3.90.245.10">
    <property type="entry name" value="Ribonucleoside hydrolase-like"/>
    <property type="match status" value="2"/>
</dbReference>
<feature type="region of interest" description="Disordered" evidence="1">
    <location>
        <begin position="966"/>
        <end position="1059"/>
    </location>
</feature>
<sequence length="1315" mass="136113">MSNVGQAGRALLLVGAGALAGALLSAALCRRRRPPAPPPVPHDEREGPVQLVMVTDAGQDLDDEMALILLSHLSREGLVDARAVIANLTPAFARARLVRGTLDVLDLHAVPVGIGTDGGSEDAEDSFSAAAPYMASTTGIRSFLLEPGRLLLLRTFREASDGSLTLLCISSLKDVALFLRDNEALFAQKVREVVIMGGATIETVHTSAGASERVVPDTAHNNEFCAQSSHFFYARCQALGVRLIVVSRWAGYACHVSREIYDQMADVGSIIGSRLRNAQRASIQQLWVRACSPADSAARQGLPSRCDREWFLKTFCAGARTSRSGDQPVWDLVLHFSMYDSVALIAAVPSLRRAFLRGVEVPNVPMSTRASQTPEPAPAAEPALEPAPASRARADASTDAADELCARTGRSAQRTPEREASSSTAAFDADAAVDAPGARGARPAHRIIGLNETEHGVSQPEALTSFLKRGYLSGVWADCRVQQVAKLIVVTQLRWDNRTDDQLALVMMRSLVELGIVNVLGIVICPMPGDVSASSRRELARQVREVRSMLRTLGLRHVRVGSHCPCDGAFAPRDDDDDGGAPRGDAERVSGSTSGCALYHGSGGGANEPVAATAAARNARNSHAAADAAVGAGLAAADPAAQPREATAAPVPRATSMPASAIVKLAEPAELGFSEPSEKLLRALEGAFFPLQPLQPLHRRRRLNAALASPLPIFAAPAPAQAGTFGSFGQNDALTSAIVRVAYRERLQTVLALSSGAPPRPPPSLASSRSAPTRLGHIGEAHGRDSGERTDGHVGGDPAAGCAAGSAAPDCIAPDCIAPDCIAADGVDGAGASSGQCIDAANNAPITCDVPDADVADDGGDDGSDGGGGDGGGGGGGDGGGGEGGSGGGDGSRARAPPISRRQRDLLFKLYDEAPTTGVSLVVLASLTAVAAFVRAHTGLFYAKTASVVLVGGAQIEEVTQAGGDALASAPEPNGHPRSPSRCSSKAGLAEAAVNEEGNNRRAGAVDAAGTSGESGAVGTGCESGAAGTSGESGAVGTGCESGAVGTSGESGAAGTGGESLLVPDMEAQNNFLDEEAAIFFYRRCQELGVALIVLSPQLSHACRMARALYDAVEATGGEVGERIVHAQVASINALWRRTCAEPHAAERLGLPARCDRRWFYDTFCGGKMNGASLGKDDSIWPHVVDFSVYAPLALLAAIPRASNHFFDRSAGGVESTVRGVRHRVIGLIDEQAVVEELRALFSRLVFKGLRMNHARYDEGERGSAAVAGALLEVDGLGLIDLSDELPSWCAPTGPSSSLSTLAKAATRRTTPVRA</sequence>
<feature type="region of interest" description="Disordered" evidence="1">
    <location>
        <begin position="570"/>
        <end position="593"/>
    </location>
</feature>
<dbReference type="GO" id="GO:0016799">
    <property type="term" value="F:hydrolase activity, hydrolyzing N-glycosyl compounds"/>
    <property type="evidence" value="ECO:0007669"/>
    <property type="project" value="InterPro"/>
</dbReference>
<comment type="caution">
    <text evidence="2">The sequence shown here is derived from an EMBL/GenBank/DDBJ whole genome shotgun (WGS) entry which is preliminary data.</text>
</comment>
<feature type="compositionally biased region" description="Low complexity" evidence="1">
    <location>
        <begin position="378"/>
        <end position="399"/>
    </location>
</feature>
<dbReference type="EMBL" id="JAGTXO010000007">
    <property type="protein sequence ID" value="KAG8466847.1"/>
    <property type="molecule type" value="Genomic_DNA"/>
</dbReference>